<dbReference type="eggNOG" id="ENOG502S25V">
    <property type="taxonomic scope" value="Eukaryota"/>
</dbReference>
<dbReference type="InterPro" id="IPR057453">
    <property type="entry name" value="BSD2_CRD"/>
</dbReference>
<dbReference type="GO" id="GO:0101031">
    <property type="term" value="C:protein folding chaperone complex"/>
    <property type="evidence" value="ECO:0000318"/>
    <property type="project" value="GO_Central"/>
</dbReference>
<proteinExistence type="predicted"/>
<sequence length="133" mass="14207">MALSLHFPPPTATTFNTIDKPGFISHQYNTIRAAANWIKDNTYTFKGAAFEPLKATGNKPSTKPNSILCADCEGNGAKKCSQCEGTGVNLVDHFNGEFKAGAKCWICSGKKEILCGNCNGAGFIGGFMSTFDE</sequence>
<name>A0A022Q606_ERYGU</name>
<organism evidence="2 3">
    <name type="scientific">Erythranthe guttata</name>
    <name type="common">Yellow monkey flower</name>
    <name type="synonym">Mimulus guttatus</name>
    <dbReference type="NCBI Taxonomy" id="4155"/>
    <lineage>
        <taxon>Eukaryota</taxon>
        <taxon>Viridiplantae</taxon>
        <taxon>Streptophyta</taxon>
        <taxon>Embryophyta</taxon>
        <taxon>Tracheophyta</taxon>
        <taxon>Spermatophyta</taxon>
        <taxon>Magnoliopsida</taxon>
        <taxon>eudicotyledons</taxon>
        <taxon>Gunneridae</taxon>
        <taxon>Pentapetalae</taxon>
        <taxon>asterids</taxon>
        <taxon>lamiids</taxon>
        <taxon>Lamiales</taxon>
        <taxon>Phrymaceae</taxon>
        <taxon>Erythranthe</taxon>
    </lineage>
</organism>
<dbReference type="PANTHER" id="PTHR15852">
    <property type="entry name" value="PLASTID TRANSCRIPTIONALLY ACTIVE PROTEIN"/>
    <property type="match status" value="1"/>
</dbReference>
<evidence type="ECO:0000259" key="1">
    <source>
        <dbReference type="Pfam" id="PF25436"/>
    </source>
</evidence>
<dbReference type="Gene3D" id="2.10.230.10">
    <property type="entry name" value="Heat shock protein DnaJ, cysteine-rich domain"/>
    <property type="match status" value="1"/>
</dbReference>
<dbReference type="OrthoDB" id="2019540at2759"/>
<protein>
    <recommendedName>
        <fullName evidence="1">BSD2 cysteine rich domain-containing protein</fullName>
    </recommendedName>
</protein>
<dbReference type="Pfam" id="PF25436">
    <property type="entry name" value="BSD2_CRD"/>
    <property type="match status" value="1"/>
</dbReference>
<evidence type="ECO:0000313" key="3">
    <source>
        <dbReference type="Proteomes" id="UP000030748"/>
    </source>
</evidence>
<dbReference type="EMBL" id="KI632182">
    <property type="protein sequence ID" value="EYU23049.1"/>
    <property type="molecule type" value="Genomic_DNA"/>
</dbReference>
<dbReference type="AlphaFoldDB" id="A0A022Q606"/>
<dbReference type="SUPFAM" id="SSF57938">
    <property type="entry name" value="DnaJ/Hsp40 cysteine-rich domain"/>
    <property type="match status" value="1"/>
</dbReference>
<dbReference type="GO" id="GO:0044183">
    <property type="term" value="F:protein folding chaperone"/>
    <property type="evidence" value="ECO:0000318"/>
    <property type="project" value="GO_Central"/>
</dbReference>
<dbReference type="STRING" id="4155.A0A022Q606"/>
<dbReference type="Proteomes" id="UP000030748">
    <property type="component" value="Unassembled WGS sequence"/>
</dbReference>
<accession>A0A022Q606</accession>
<dbReference type="GO" id="GO:0009570">
    <property type="term" value="C:chloroplast stroma"/>
    <property type="evidence" value="ECO:0000318"/>
    <property type="project" value="GO_Central"/>
</dbReference>
<dbReference type="PANTHER" id="PTHR15852:SF51">
    <property type="entry name" value="PROTEIN BUNDLE SHEATH DEFECTIVE 2, CHLOROPLASTIC"/>
    <property type="match status" value="1"/>
</dbReference>
<gene>
    <name evidence="2" type="ORF">MIMGU_mgv1a016116mg</name>
</gene>
<evidence type="ECO:0000313" key="2">
    <source>
        <dbReference type="EMBL" id="EYU23049.1"/>
    </source>
</evidence>
<keyword evidence="3" id="KW-1185">Reference proteome</keyword>
<feature type="domain" description="BSD2 cysteine rich" evidence="1">
    <location>
        <begin position="65"/>
        <end position="133"/>
    </location>
</feature>
<dbReference type="PhylomeDB" id="A0A022Q606"/>
<reference evidence="2 3" key="1">
    <citation type="journal article" date="2013" name="Proc. Natl. Acad. Sci. U.S.A.">
        <title>Fine-scale variation in meiotic recombination in Mimulus inferred from population shotgun sequencing.</title>
        <authorList>
            <person name="Hellsten U."/>
            <person name="Wright K.M."/>
            <person name="Jenkins J."/>
            <person name="Shu S."/>
            <person name="Yuan Y."/>
            <person name="Wessler S.R."/>
            <person name="Schmutz J."/>
            <person name="Willis J.H."/>
            <person name="Rokhsar D.S."/>
        </authorList>
    </citation>
    <scope>NUCLEOTIDE SEQUENCE [LARGE SCALE GENOMIC DNA]</scope>
    <source>
        <strain evidence="3">cv. DUN x IM62</strain>
    </source>
</reference>
<dbReference type="InterPro" id="IPR036410">
    <property type="entry name" value="HSP_DnaJ_Cys-rich_dom_sf"/>
</dbReference>